<dbReference type="Gene3D" id="2.40.50.220">
    <property type="entry name" value="EutN/Ccml"/>
    <property type="match status" value="1"/>
</dbReference>
<evidence type="ECO:0000313" key="3">
    <source>
        <dbReference type="EMBL" id="SLM18198.1"/>
    </source>
</evidence>
<dbReference type="PANTHER" id="PTHR36539:SF1">
    <property type="entry name" value="BACTERIAL MICROCOMPARTMENT SHELL VERTEX PROTEIN EUTN"/>
    <property type="match status" value="1"/>
</dbReference>
<organism evidence="3">
    <name type="scientific">uncultured spirochete</name>
    <dbReference type="NCBI Taxonomy" id="156406"/>
    <lineage>
        <taxon>Bacteria</taxon>
        <taxon>Pseudomonadati</taxon>
        <taxon>Spirochaetota</taxon>
        <taxon>Spirochaetia</taxon>
        <taxon>Spirochaetales</taxon>
        <taxon>environmental samples</taxon>
    </lineage>
</organism>
<dbReference type="SUPFAM" id="SSF159133">
    <property type="entry name" value="EutN/CcmL-like"/>
    <property type="match status" value="1"/>
</dbReference>
<name>A0A3P3XPJ3_9SPIR</name>
<dbReference type="EMBL" id="FWDO01000004">
    <property type="protein sequence ID" value="SLM18198.1"/>
    <property type="molecule type" value="Genomic_DNA"/>
</dbReference>
<reference evidence="3" key="1">
    <citation type="submission" date="2017-02" db="EMBL/GenBank/DDBJ databases">
        <authorList>
            <person name="Regsiter A."/>
            <person name="William W."/>
        </authorList>
    </citation>
    <scope>NUCLEOTIDE SEQUENCE</scope>
    <source>
        <strain evidence="3">BdmA 4</strain>
    </source>
</reference>
<dbReference type="InterPro" id="IPR004992">
    <property type="entry name" value="EutN_CcmL"/>
</dbReference>
<evidence type="ECO:0000256" key="1">
    <source>
        <dbReference type="ARBA" id="ARBA00024322"/>
    </source>
</evidence>
<evidence type="ECO:0000256" key="2">
    <source>
        <dbReference type="ARBA" id="ARBA00024446"/>
    </source>
</evidence>
<dbReference type="PROSITE" id="PS51932">
    <property type="entry name" value="BMV"/>
    <property type="match status" value="1"/>
</dbReference>
<gene>
    <name evidence="3" type="ORF">SPIRO4BDMA_40770</name>
</gene>
<dbReference type="AlphaFoldDB" id="A0A3P3XPJ3"/>
<keyword evidence="2" id="KW-1283">Bacterial microcompartment</keyword>
<protein>
    <recommendedName>
        <fullName evidence="4">Ethanolamine utilization protein EutN</fullName>
    </recommendedName>
</protein>
<dbReference type="InterPro" id="IPR036677">
    <property type="entry name" value="EutN_CcmL_sf"/>
</dbReference>
<dbReference type="PANTHER" id="PTHR36539">
    <property type="entry name" value="ETHANOLAMINE UTILIZATION PROTEIN EUTN"/>
    <property type="match status" value="1"/>
</dbReference>
<dbReference type="GO" id="GO:0031469">
    <property type="term" value="C:bacterial microcompartment"/>
    <property type="evidence" value="ECO:0007669"/>
    <property type="project" value="UniProtKB-SubCell"/>
</dbReference>
<sequence>MIVGRVVANVVSTEKHPQYVGYKLLMVQPLDAAGQPKGKPLLALDGVQAGIGDTVLVVDEGGSARSVMGDEKALTIRTAICGIIDRIDIEVNT</sequence>
<comment type="subcellular location">
    <subcellularLocation>
        <location evidence="1">Bacterial microcompartment</location>
    </subcellularLocation>
</comment>
<proteinExistence type="predicted"/>
<dbReference type="Pfam" id="PF03319">
    <property type="entry name" value="EutN_CcmL"/>
    <property type="match status" value="1"/>
</dbReference>
<dbReference type="CDD" id="cd01614">
    <property type="entry name" value="EutN_CcmL"/>
    <property type="match status" value="1"/>
</dbReference>
<accession>A0A3P3XPJ3</accession>
<evidence type="ECO:0008006" key="4">
    <source>
        <dbReference type="Google" id="ProtNLM"/>
    </source>
</evidence>